<comment type="caution">
    <text evidence="7">The sequence shown here is derived from an EMBL/GenBank/DDBJ whole genome shotgun (WGS) entry which is preliminary data.</text>
</comment>
<keyword evidence="8" id="KW-1185">Reference proteome</keyword>
<keyword evidence="3 6" id="KW-0564">Palmitate</keyword>
<dbReference type="PANTHER" id="PTHR38098">
    <property type="entry name" value="LPS-ASSEMBLY LIPOPROTEIN LPTE"/>
    <property type="match status" value="1"/>
</dbReference>
<dbReference type="HAMAP" id="MF_01186">
    <property type="entry name" value="LPS_assembly_LptE"/>
    <property type="match status" value="1"/>
</dbReference>
<keyword evidence="2 6" id="KW-0472">Membrane</keyword>
<dbReference type="Gene3D" id="3.30.160.150">
    <property type="entry name" value="Lipoprotein like domain"/>
    <property type="match status" value="1"/>
</dbReference>
<evidence type="ECO:0000256" key="2">
    <source>
        <dbReference type="ARBA" id="ARBA00023136"/>
    </source>
</evidence>
<dbReference type="GO" id="GO:0043165">
    <property type="term" value="P:Gram-negative-bacterium-type cell outer membrane assembly"/>
    <property type="evidence" value="ECO:0007669"/>
    <property type="project" value="UniProtKB-UniRule"/>
</dbReference>
<dbReference type="RefSeq" id="WP_138857884.1">
    <property type="nucleotide sequence ID" value="NZ_CP040709.1"/>
</dbReference>
<keyword evidence="5 6" id="KW-0449">Lipoprotein</keyword>
<dbReference type="PROSITE" id="PS51257">
    <property type="entry name" value="PROKAR_LIPOPROTEIN"/>
    <property type="match status" value="1"/>
</dbReference>
<evidence type="ECO:0000256" key="1">
    <source>
        <dbReference type="ARBA" id="ARBA00022729"/>
    </source>
</evidence>
<protein>
    <recommendedName>
        <fullName evidence="6">LPS-assembly lipoprotein LptE</fullName>
    </recommendedName>
</protein>
<proteinExistence type="inferred from homology"/>
<dbReference type="GO" id="GO:1990351">
    <property type="term" value="C:transporter complex"/>
    <property type="evidence" value="ECO:0007669"/>
    <property type="project" value="TreeGrafter"/>
</dbReference>
<dbReference type="GO" id="GO:0001530">
    <property type="term" value="F:lipopolysaccharide binding"/>
    <property type="evidence" value="ECO:0007669"/>
    <property type="project" value="TreeGrafter"/>
</dbReference>
<comment type="subcellular location">
    <subcellularLocation>
        <location evidence="6">Cell outer membrane</location>
        <topology evidence="6">Lipid-anchor</topology>
    </subcellularLocation>
</comment>
<sequence>MLRRLFLAGAAVGLAGCGFRPRGAPSFHFERLHLAGFAEGSPLRRELERHLTHLPLERLEQRAQAQVILEALSERHDKIAVASTSAGQVREWQLQLALEYRLVTPSDELLLPATQLRLTRDLTTTEAAALGKEREEADLRRAMQSEAVALLLRRLAAVRLR</sequence>
<keyword evidence="1 6" id="KW-0732">Signal</keyword>
<comment type="similarity">
    <text evidence="6">Belongs to the LptE lipoprotein family.</text>
</comment>
<dbReference type="PANTHER" id="PTHR38098:SF1">
    <property type="entry name" value="LPS-ASSEMBLY LIPOPROTEIN LPTE"/>
    <property type="match status" value="1"/>
</dbReference>
<evidence type="ECO:0000313" key="8">
    <source>
        <dbReference type="Proteomes" id="UP000554837"/>
    </source>
</evidence>
<comment type="subunit">
    <text evidence="6">Component of the lipopolysaccharide transport and assembly complex. Interacts with LptD.</text>
</comment>
<dbReference type="InterPro" id="IPR007485">
    <property type="entry name" value="LPS_assembly_LptE"/>
</dbReference>
<evidence type="ECO:0000256" key="5">
    <source>
        <dbReference type="ARBA" id="ARBA00023288"/>
    </source>
</evidence>
<evidence type="ECO:0000256" key="3">
    <source>
        <dbReference type="ARBA" id="ARBA00023139"/>
    </source>
</evidence>
<keyword evidence="4 6" id="KW-0998">Cell outer membrane</keyword>
<comment type="function">
    <text evidence="6">Together with LptD, is involved in the assembly of lipopolysaccharide (LPS) at the surface of the outer membrane. Required for the proper assembly of LptD. Binds LPS and may serve as the LPS recognition site at the outer membrane.</text>
</comment>
<dbReference type="Proteomes" id="UP000554837">
    <property type="component" value="Unassembled WGS sequence"/>
</dbReference>
<dbReference type="OrthoDB" id="5298094at2"/>
<dbReference type="GO" id="GO:0009279">
    <property type="term" value="C:cell outer membrane"/>
    <property type="evidence" value="ECO:0007669"/>
    <property type="project" value="UniProtKB-SubCell"/>
</dbReference>
<gene>
    <name evidence="6" type="primary">lptE</name>
    <name evidence="7" type="ORF">HNQ51_000321</name>
</gene>
<dbReference type="EMBL" id="JACHHO010000001">
    <property type="protein sequence ID" value="MBB5203028.1"/>
    <property type="molecule type" value="Genomic_DNA"/>
</dbReference>
<dbReference type="AlphaFoldDB" id="A0A840S0V5"/>
<evidence type="ECO:0000256" key="6">
    <source>
        <dbReference type="HAMAP-Rule" id="MF_01186"/>
    </source>
</evidence>
<accession>A0A840S0V5</accession>
<name>A0A840S0V5_9BURK</name>
<reference evidence="7 8" key="1">
    <citation type="submission" date="2020-08" db="EMBL/GenBank/DDBJ databases">
        <title>Genomic Encyclopedia of Type Strains, Phase IV (KMG-IV): sequencing the most valuable type-strain genomes for metagenomic binning, comparative biology and taxonomic classification.</title>
        <authorList>
            <person name="Goeker M."/>
        </authorList>
    </citation>
    <scope>NUCLEOTIDE SEQUENCE [LARGE SCALE GENOMIC DNA]</scope>
    <source>
        <strain evidence="7 8">DSM 23958</strain>
    </source>
</reference>
<evidence type="ECO:0000256" key="4">
    <source>
        <dbReference type="ARBA" id="ARBA00023237"/>
    </source>
</evidence>
<evidence type="ECO:0000313" key="7">
    <source>
        <dbReference type="EMBL" id="MBB5203028.1"/>
    </source>
</evidence>
<dbReference type="GO" id="GO:0015920">
    <property type="term" value="P:lipopolysaccharide transport"/>
    <property type="evidence" value="ECO:0007669"/>
    <property type="project" value="TreeGrafter"/>
</dbReference>
<dbReference type="Pfam" id="PF04390">
    <property type="entry name" value="LptE"/>
    <property type="match status" value="1"/>
</dbReference>
<organism evidence="7 8">
    <name type="scientific">Inhella inkyongensis</name>
    <dbReference type="NCBI Taxonomy" id="392593"/>
    <lineage>
        <taxon>Bacteria</taxon>
        <taxon>Pseudomonadati</taxon>
        <taxon>Pseudomonadota</taxon>
        <taxon>Betaproteobacteria</taxon>
        <taxon>Burkholderiales</taxon>
        <taxon>Sphaerotilaceae</taxon>
        <taxon>Inhella</taxon>
    </lineage>
</organism>